<gene>
    <name evidence="1" type="ORF">SAMN05443144_101362</name>
</gene>
<reference evidence="1 2" key="1">
    <citation type="submission" date="2016-11" db="EMBL/GenBank/DDBJ databases">
        <authorList>
            <person name="Jaros S."/>
            <person name="Januszkiewicz K."/>
            <person name="Wedrychowicz H."/>
        </authorList>
    </citation>
    <scope>NUCLEOTIDE SEQUENCE [LARGE SCALE GENOMIC DNA]</scope>
    <source>
        <strain evidence="1 2">DSM 21986</strain>
    </source>
</reference>
<dbReference type="EMBL" id="FQUS01000001">
    <property type="protein sequence ID" value="SHE46910.1"/>
    <property type="molecule type" value="Genomic_DNA"/>
</dbReference>
<evidence type="ECO:0000313" key="1">
    <source>
        <dbReference type="EMBL" id="SHE46910.1"/>
    </source>
</evidence>
<protein>
    <submittedName>
        <fullName evidence="1">Uncharacterized protein</fullName>
    </submittedName>
</protein>
<dbReference type="AlphaFoldDB" id="A0A1M4TQX3"/>
<dbReference type="Proteomes" id="UP000184041">
    <property type="component" value="Unassembled WGS sequence"/>
</dbReference>
<organism evidence="1 2">
    <name type="scientific">Fodinibius roseus</name>
    <dbReference type="NCBI Taxonomy" id="1194090"/>
    <lineage>
        <taxon>Bacteria</taxon>
        <taxon>Pseudomonadati</taxon>
        <taxon>Balneolota</taxon>
        <taxon>Balneolia</taxon>
        <taxon>Balneolales</taxon>
        <taxon>Balneolaceae</taxon>
        <taxon>Fodinibius</taxon>
    </lineage>
</organism>
<sequence>MCEEISSLWNSFKIYLTYLYRDMIFYLLTHYKGNR</sequence>
<accession>A0A1M4TQX3</accession>
<proteinExistence type="predicted"/>
<name>A0A1M4TQX3_9BACT</name>
<dbReference type="STRING" id="1194090.SAMN05443144_101362"/>
<keyword evidence="2" id="KW-1185">Reference proteome</keyword>
<evidence type="ECO:0000313" key="2">
    <source>
        <dbReference type="Proteomes" id="UP000184041"/>
    </source>
</evidence>